<reference evidence="4" key="1">
    <citation type="submission" date="2017-10" db="EMBL/GenBank/DDBJ databases">
        <title>Completed PacBio SMRT sequence of Methylosinus trichosporium OB3b reveals presence of a third large plasmid.</title>
        <authorList>
            <person name="Charles T.C."/>
            <person name="Lynch M.D.J."/>
            <person name="Heil J.R."/>
            <person name="Cheng J."/>
        </authorList>
    </citation>
    <scope>NUCLEOTIDE SEQUENCE [LARGE SCALE GENOMIC DNA]</scope>
    <source>
        <strain evidence="4">OB3b</strain>
    </source>
</reference>
<dbReference type="Proteomes" id="UP000230709">
    <property type="component" value="Chromosome"/>
</dbReference>
<dbReference type="STRING" id="595536.GCA_000178815_02067"/>
<organism evidence="3 4">
    <name type="scientific">Methylosinus trichosporium (strain ATCC 35070 / NCIMB 11131 / UNIQEM 75 / OB3b)</name>
    <dbReference type="NCBI Taxonomy" id="595536"/>
    <lineage>
        <taxon>Bacteria</taxon>
        <taxon>Pseudomonadati</taxon>
        <taxon>Pseudomonadota</taxon>
        <taxon>Alphaproteobacteria</taxon>
        <taxon>Hyphomicrobiales</taxon>
        <taxon>Methylocystaceae</taxon>
        <taxon>Methylosinus</taxon>
    </lineage>
</organism>
<feature type="domain" description="DUF447" evidence="2">
    <location>
        <begin position="126"/>
        <end position="176"/>
    </location>
</feature>
<dbReference type="AlphaFoldDB" id="A0A2D2D2Q0"/>
<feature type="domain" description="DUF447" evidence="1">
    <location>
        <begin position="6"/>
        <end position="119"/>
    </location>
</feature>
<dbReference type="RefSeq" id="WP_003610164.1">
    <property type="nucleotide sequence ID" value="NZ_ADVE02000001.1"/>
</dbReference>
<dbReference type="Gene3D" id="1.20.58.290">
    <property type="entry name" value="Hypothetical membrane protein ta0354_69_121"/>
    <property type="match status" value="1"/>
</dbReference>
<proteinExistence type="predicted"/>
<dbReference type="Gene3D" id="2.30.110.10">
    <property type="entry name" value="Electron Transport, Fmn-binding Protein, Chain A"/>
    <property type="match status" value="1"/>
</dbReference>
<dbReference type="InterPro" id="IPR007386">
    <property type="entry name" value="DUF447_N"/>
</dbReference>
<name>A0A2D2D2Q0_METT3</name>
<dbReference type="InterPro" id="IPR049288">
    <property type="entry name" value="DUF447_C"/>
</dbReference>
<evidence type="ECO:0000259" key="2">
    <source>
        <dbReference type="Pfam" id="PF20766"/>
    </source>
</evidence>
<evidence type="ECO:0000259" key="1">
    <source>
        <dbReference type="Pfam" id="PF04289"/>
    </source>
</evidence>
<sequence length="189" mass="20525">MPMIRECVVTTVGPTGQTHLAPLGLIEDGAFWIIAPFRPSTTLANLEAAPFATASFIDDVRIIAGCVCGRSDFPLEPVSGWSTPRLAAALSHAELEVARAEADPKRPRFFCRVKKIVSHAPFLGFNRAQAAVVEAAILATRLGMLPREKIDTELAYLQIAVDKTAGPVEREAWDLVTAKIKSYLQTQPD</sequence>
<gene>
    <name evidence="3" type="ORF">CQW49_15575</name>
</gene>
<keyword evidence="4" id="KW-1185">Reference proteome</keyword>
<protein>
    <submittedName>
        <fullName evidence="3">DUF447 domain-containing protein</fullName>
    </submittedName>
</protein>
<evidence type="ECO:0000313" key="3">
    <source>
        <dbReference type="EMBL" id="ATQ69139.1"/>
    </source>
</evidence>
<dbReference type="InterPro" id="IPR012349">
    <property type="entry name" value="Split_barrel_FMN-bd"/>
</dbReference>
<accession>A0A2D2D2Q0</accession>
<dbReference type="KEGG" id="mtw:CQW49_15575"/>
<dbReference type="EMBL" id="CP023737">
    <property type="protein sequence ID" value="ATQ69139.1"/>
    <property type="molecule type" value="Genomic_DNA"/>
</dbReference>
<dbReference type="Pfam" id="PF20766">
    <property type="entry name" value="DUF447_C"/>
    <property type="match status" value="1"/>
</dbReference>
<dbReference type="Pfam" id="PF04289">
    <property type="entry name" value="DUF447_N"/>
    <property type="match status" value="1"/>
</dbReference>
<evidence type="ECO:0000313" key="4">
    <source>
        <dbReference type="Proteomes" id="UP000230709"/>
    </source>
</evidence>
<dbReference type="SUPFAM" id="SSF50475">
    <property type="entry name" value="FMN-binding split barrel"/>
    <property type="match status" value="1"/>
</dbReference>